<proteinExistence type="predicted"/>
<evidence type="ECO:0000313" key="1">
    <source>
        <dbReference type="EMBL" id="MFD1166469.1"/>
    </source>
</evidence>
<protein>
    <submittedName>
        <fullName evidence="1">DUF6266 family protein</fullName>
    </submittedName>
</protein>
<name>A0ABW3RNB9_9SPHI</name>
<accession>A0ABW3RNB9</accession>
<reference evidence="2" key="1">
    <citation type="journal article" date="2019" name="Int. J. Syst. Evol. Microbiol.">
        <title>The Global Catalogue of Microorganisms (GCM) 10K type strain sequencing project: providing services to taxonomists for standard genome sequencing and annotation.</title>
        <authorList>
            <consortium name="The Broad Institute Genomics Platform"/>
            <consortium name="The Broad Institute Genome Sequencing Center for Infectious Disease"/>
            <person name="Wu L."/>
            <person name="Ma J."/>
        </authorList>
    </citation>
    <scope>NUCLEOTIDE SEQUENCE [LARGE SCALE GENOMIC DNA]</scope>
    <source>
        <strain evidence="2">CCUG 52468</strain>
    </source>
</reference>
<dbReference type="EMBL" id="JBHTKY010000019">
    <property type="protein sequence ID" value="MFD1166469.1"/>
    <property type="molecule type" value="Genomic_DNA"/>
</dbReference>
<organism evidence="1 2">
    <name type="scientific">Sphingobacterium daejeonense</name>
    <dbReference type="NCBI Taxonomy" id="371142"/>
    <lineage>
        <taxon>Bacteria</taxon>
        <taxon>Pseudomonadati</taxon>
        <taxon>Bacteroidota</taxon>
        <taxon>Sphingobacteriia</taxon>
        <taxon>Sphingobacteriales</taxon>
        <taxon>Sphingobacteriaceae</taxon>
        <taxon>Sphingobacterium</taxon>
    </lineage>
</organism>
<dbReference type="Proteomes" id="UP001597205">
    <property type="component" value="Unassembled WGS sequence"/>
</dbReference>
<dbReference type="Pfam" id="PF19781">
    <property type="entry name" value="DUF6266"/>
    <property type="match status" value="1"/>
</dbReference>
<sequence length="216" mass="25097">MARIGKGGLGGFQGTVGNVVGAWWRDIDYIRTRPRRVMREPSEMQMLQRHKFRIGLDFMKMVKQAFEVGHIGVSFTRTTVYSETFGHVLNDVIVGEYPNFRIDHSRVEICKEPLLRLHDLKWASTAEGKIKVSWSNDRNLFNSDDTDQVIVLLMDKERELVWLYGAVQRKDLMMELSLTSSSNRKNLIAWAFVYNEESRRCSDSEFLSDIKEEVVE</sequence>
<gene>
    <name evidence="1" type="ORF">ACFQ2C_12715</name>
</gene>
<keyword evidence="2" id="KW-1185">Reference proteome</keyword>
<comment type="caution">
    <text evidence="1">The sequence shown here is derived from an EMBL/GenBank/DDBJ whole genome shotgun (WGS) entry which is preliminary data.</text>
</comment>
<dbReference type="RefSeq" id="WP_380897147.1">
    <property type="nucleotide sequence ID" value="NZ_JBHTKY010000019.1"/>
</dbReference>
<dbReference type="InterPro" id="IPR046233">
    <property type="entry name" value="DUF6266"/>
</dbReference>
<evidence type="ECO:0000313" key="2">
    <source>
        <dbReference type="Proteomes" id="UP001597205"/>
    </source>
</evidence>